<evidence type="ECO:0000256" key="2">
    <source>
        <dbReference type="ARBA" id="ARBA00005979"/>
    </source>
</evidence>
<dbReference type="GO" id="GO:0010181">
    <property type="term" value="F:FMN binding"/>
    <property type="evidence" value="ECO:0007669"/>
    <property type="project" value="InterPro"/>
</dbReference>
<evidence type="ECO:0000313" key="6">
    <source>
        <dbReference type="Proteomes" id="UP000027466"/>
    </source>
</evidence>
<proteinExistence type="inferred from homology"/>
<feature type="domain" description="NADH:flavin oxidoreductase/NADH oxidase N-terminal" evidence="4">
    <location>
        <begin position="3"/>
        <end position="350"/>
    </location>
</feature>
<evidence type="ECO:0000256" key="1">
    <source>
        <dbReference type="ARBA" id="ARBA00001917"/>
    </source>
</evidence>
<dbReference type="Pfam" id="PF00724">
    <property type="entry name" value="Oxidored_FMN"/>
    <property type="match status" value="1"/>
</dbReference>
<dbReference type="InterPro" id="IPR045247">
    <property type="entry name" value="Oye-like"/>
</dbReference>
<reference evidence="5 6" key="1">
    <citation type="submission" date="2014-03" db="EMBL/GenBank/DDBJ databases">
        <title>Draft Genome Sequences of Four Burkholderia Strains.</title>
        <authorList>
            <person name="Liu X.Y."/>
            <person name="Li C.X."/>
            <person name="Xu J.H."/>
        </authorList>
    </citation>
    <scope>NUCLEOTIDE SEQUENCE [LARGE SCALE GENOMIC DNA]</scope>
    <source>
        <strain evidence="5 6">DSM 50014</strain>
    </source>
</reference>
<name>A0A069PW22_9BURK</name>
<protein>
    <submittedName>
        <fullName evidence="5">1,2-oxophytodienoate reductase</fullName>
    </submittedName>
</protein>
<comment type="similarity">
    <text evidence="2">Belongs to the NADH:flavin oxidoreductase/NADH oxidase family.</text>
</comment>
<organism evidence="5 6">
    <name type="scientific">Caballeronia glathei</name>
    <dbReference type="NCBI Taxonomy" id="60547"/>
    <lineage>
        <taxon>Bacteria</taxon>
        <taxon>Pseudomonadati</taxon>
        <taxon>Pseudomonadota</taxon>
        <taxon>Betaproteobacteria</taxon>
        <taxon>Burkholderiales</taxon>
        <taxon>Burkholderiaceae</taxon>
        <taxon>Caballeronia</taxon>
    </lineage>
</organism>
<dbReference type="InterPro" id="IPR013785">
    <property type="entry name" value="Aldolase_TIM"/>
</dbReference>
<evidence type="ECO:0000259" key="4">
    <source>
        <dbReference type="Pfam" id="PF00724"/>
    </source>
</evidence>
<dbReference type="PANTHER" id="PTHR22893">
    <property type="entry name" value="NADH OXIDOREDUCTASE-RELATED"/>
    <property type="match status" value="1"/>
</dbReference>
<evidence type="ECO:0000256" key="3">
    <source>
        <dbReference type="ARBA" id="ARBA00023002"/>
    </source>
</evidence>
<keyword evidence="6" id="KW-1185">Reference proteome</keyword>
<dbReference type="FunFam" id="3.20.20.70:FF:000059">
    <property type="entry name" value="N-ethylmaleimide reductase, FMN-linked"/>
    <property type="match status" value="1"/>
</dbReference>
<dbReference type="AlphaFoldDB" id="A0A069PW22"/>
<comment type="cofactor">
    <cofactor evidence="1">
        <name>FMN</name>
        <dbReference type="ChEBI" id="CHEBI:58210"/>
    </cofactor>
</comment>
<dbReference type="PANTHER" id="PTHR22893:SF91">
    <property type="entry name" value="NADPH DEHYDROGENASE 2-RELATED"/>
    <property type="match status" value="1"/>
</dbReference>
<dbReference type="Proteomes" id="UP000027466">
    <property type="component" value="Unassembled WGS sequence"/>
</dbReference>
<dbReference type="GO" id="GO:0005829">
    <property type="term" value="C:cytosol"/>
    <property type="evidence" value="ECO:0007669"/>
    <property type="project" value="TreeGrafter"/>
</dbReference>
<keyword evidence="3" id="KW-0560">Oxidoreductase</keyword>
<dbReference type="SUPFAM" id="SSF51395">
    <property type="entry name" value="FMN-linked oxidoreductases"/>
    <property type="match status" value="1"/>
</dbReference>
<comment type="caution">
    <text evidence="5">The sequence shown here is derived from an EMBL/GenBank/DDBJ whole genome shotgun (WGS) entry which is preliminary data.</text>
</comment>
<dbReference type="CDD" id="cd02933">
    <property type="entry name" value="OYE_like_FMN"/>
    <property type="match status" value="1"/>
</dbReference>
<dbReference type="InterPro" id="IPR001155">
    <property type="entry name" value="OxRdtase_FMN_N"/>
</dbReference>
<dbReference type="EMBL" id="JFHC01000001">
    <property type="protein sequence ID" value="KDR44617.1"/>
    <property type="molecule type" value="Genomic_DNA"/>
</dbReference>
<dbReference type="RefSeq" id="WP_035940967.1">
    <property type="nucleotide sequence ID" value="NZ_CADFFX010000003.1"/>
</dbReference>
<sequence>MLDLFEPQLLGATVPLSNRIVMPSMTRTRTSEGDVPNELMAMYYGQRAGAGLIVTEATDVAPSSKGYAWTPGIYNENQLQGWRLVTNEVHRNGGTIFVQLWHVGRMAHPSLMPNGKAPWGVTEQKAANSDVFAHGEDGKLRYMRAGTPRRLGTDEVSALVGTFAQAFANARQVGFDGVELHAANGYLFEQFTNSVHNTRTDRYGGGSVEDRTRFLMEVVDAAVRELGPGRVGVRLSPFGEYNSIPADPLAEETLLYVCEQLGRRGVAYIHLLYQLLPPGNMESAEFKELHIDHAVLAKVRAVFPGAIIWCGGFTNREKAQAALDTGLVDLIAMGRPYIGNPDLVERLRHRWPLVEADRSTYYTRRGEVGFTDFAAYADADASTARSAG</sequence>
<dbReference type="GO" id="GO:0016628">
    <property type="term" value="F:oxidoreductase activity, acting on the CH-CH group of donors, NAD or NADP as acceptor"/>
    <property type="evidence" value="ECO:0007669"/>
    <property type="project" value="UniProtKB-ARBA"/>
</dbReference>
<evidence type="ECO:0000313" key="5">
    <source>
        <dbReference type="EMBL" id="KDR44617.1"/>
    </source>
</evidence>
<gene>
    <name evidence="5" type="ORF">BG61_00145</name>
</gene>
<accession>A0A069PW22</accession>
<dbReference type="Gene3D" id="3.20.20.70">
    <property type="entry name" value="Aldolase class I"/>
    <property type="match status" value="1"/>
</dbReference>